<organism evidence="2 3">
    <name type="scientific">Segniliparus rugosus (strain ATCC BAA-974 / DSM 45345 / CCUG 50838 / CIP 108380 / JCM 13579 / CDC 945)</name>
    <dbReference type="NCBI Taxonomy" id="679197"/>
    <lineage>
        <taxon>Bacteria</taxon>
        <taxon>Bacillati</taxon>
        <taxon>Actinomycetota</taxon>
        <taxon>Actinomycetes</taxon>
        <taxon>Mycobacteriales</taxon>
        <taxon>Segniliparaceae</taxon>
        <taxon>Segniliparus</taxon>
    </lineage>
</organism>
<dbReference type="EMBL" id="ACZI02000001">
    <property type="protein sequence ID" value="EFV12056.1"/>
    <property type="molecule type" value="Genomic_DNA"/>
</dbReference>
<dbReference type="Proteomes" id="UP000004816">
    <property type="component" value="Unassembled WGS sequence"/>
</dbReference>
<name>E5XUB5_SEGRC</name>
<comment type="caution">
    <text evidence="2">The sequence shown here is derived from an EMBL/GenBank/DDBJ whole genome shotgun (WGS) entry which is preliminary data.</text>
</comment>
<dbReference type="STRING" id="679197.HMPREF9336_03087"/>
<gene>
    <name evidence="2" type="ORF">HMPREF9336_03087</name>
</gene>
<proteinExistence type="predicted"/>
<dbReference type="HOGENOM" id="CLU_1823979_0_0_11"/>
<feature type="region of interest" description="Disordered" evidence="1">
    <location>
        <begin position="1"/>
        <end position="45"/>
    </location>
</feature>
<protein>
    <submittedName>
        <fullName evidence="2">Uncharacterized protein</fullName>
    </submittedName>
</protein>
<evidence type="ECO:0000256" key="1">
    <source>
        <dbReference type="SAM" id="MobiDB-lite"/>
    </source>
</evidence>
<sequence length="163" mass="17949">MAATPPPSGETKGKRMAHSPKNNQDRSGRAAHRSGPRSAALRCPRAGRRAEAEAFVSFLMVRLRETVNQSRPRSQLLGLCAASAKADLAALMSELPARQLITHVATHAFELEGQESVHDFVCRFDCRRDQVRVLLGRVQRGAEGWRVVSLHQLPTGFRGRSTV</sequence>
<dbReference type="AlphaFoldDB" id="E5XUB5"/>
<keyword evidence="3" id="KW-1185">Reference proteome</keyword>
<reference evidence="2 3" key="1">
    <citation type="journal article" date="2011" name="Stand. Genomic Sci.">
        <title>High quality draft genome sequence of Segniliparus rugosus CDC 945(T)= (ATCC BAA-974(T)).</title>
        <authorList>
            <person name="Earl A.M."/>
            <person name="Desjardins C.A."/>
            <person name="Fitzgerald M.G."/>
            <person name="Arachchi H.M."/>
            <person name="Zeng Q."/>
            <person name="Mehta T."/>
            <person name="Griggs A."/>
            <person name="Birren B.W."/>
            <person name="Toney N.C."/>
            <person name="Carr J."/>
            <person name="Posey J."/>
            <person name="Butler W.R."/>
        </authorList>
    </citation>
    <scope>NUCLEOTIDE SEQUENCE [LARGE SCALE GENOMIC DNA]</scope>
    <source>
        <strain evidence="3">ATCC BAA-974 / DSM 45345 / CCUG 50838 / CIP 108380 / JCM 13579 / CDC 945</strain>
    </source>
</reference>
<evidence type="ECO:0000313" key="2">
    <source>
        <dbReference type="EMBL" id="EFV12056.1"/>
    </source>
</evidence>
<accession>E5XUB5</accession>
<evidence type="ECO:0000313" key="3">
    <source>
        <dbReference type="Proteomes" id="UP000004816"/>
    </source>
</evidence>